<keyword evidence="2 4" id="KW-0012">Acyltransferase</keyword>
<protein>
    <submittedName>
        <fullName evidence="4">1-acyl-sn-glycerol-3-phosphate acyltransferase</fullName>
    </submittedName>
</protein>
<proteinExistence type="predicted"/>
<dbReference type="EMBL" id="AP022871">
    <property type="protein sequence ID" value="BCB87535.1"/>
    <property type="molecule type" value="Genomic_DNA"/>
</dbReference>
<dbReference type="SMART" id="SM00563">
    <property type="entry name" value="PlsC"/>
    <property type="match status" value="1"/>
</dbReference>
<dbReference type="GO" id="GO:0003841">
    <property type="term" value="F:1-acylglycerol-3-phosphate O-acyltransferase activity"/>
    <property type="evidence" value="ECO:0007669"/>
    <property type="project" value="TreeGrafter"/>
</dbReference>
<dbReference type="KEGG" id="psuu:Psuf_048480"/>
<dbReference type="Pfam" id="PF01553">
    <property type="entry name" value="Acyltransferase"/>
    <property type="match status" value="1"/>
</dbReference>
<keyword evidence="1 4" id="KW-0808">Transferase</keyword>
<evidence type="ECO:0000256" key="2">
    <source>
        <dbReference type="ARBA" id="ARBA00023315"/>
    </source>
</evidence>
<dbReference type="AlphaFoldDB" id="A0A6F8YN20"/>
<evidence type="ECO:0000259" key="3">
    <source>
        <dbReference type="SMART" id="SM00563"/>
    </source>
</evidence>
<reference evidence="4 5" key="2">
    <citation type="submission" date="2020-03" db="EMBL/GenBank/DDBJ databases">
        <authorList>
            <person name="Ichikawa N."/>
            <person name="Kimura A."/>
            <person name="Kitahashi Y."/>
            <person name="Uohara A."/>
        </authorList>
    </citation>
    <scope>NUCLEOTIDE SEQUENCE [LARGE SCALE GENOMIC DNA]</scope>
    <source>
        <strain evidence="4 5">NBRC 105367</strain>
    </source>
</reference>
<dbReference type="SUPFAM" id="SSF69593">
    <property type="entry name" value="Glycerol-3-phosphate (1)-acyltransferase"/>
    <property type="match status" value="1"/>
</dbReference>
<organism evidence="4 5">
    <name type="scientific">Phytohabitans suffuscus</name>
    <dbReference type="NCBI Taxonomy" id="624315"/>
    <lineage>
        <taxon>Bacteria</taxon>
        <taxon>Bacillati</taxon>
        <taxon>Actinomycetota</taxon>
        <taxon>Actinomycetes</taxon>
        <taxon>Micromonosporales</taxon>
        <taxon>Micromonosporaceae</taxon>
    </lineage>
</organism>
<gene>
    <name evidence="4" type="ORF">Psuf_048480</name>
</gene>
<evidence type="ECO:0000313" key="4">
    <source>
        <dbReference type="EMBL" id="BCB87535.1"/>
    </source>
</evidence>
<dbReference type="InterPro" id="IPR002123">
    <property type="entry name" value="Plipid/glycerol_acylTrfase"/>
</dbReference>
<dbReference type="Proteomes" id="UP000503011">
    <property type="component" value="Chromosome"/>
</dbReference>
<dbReference type="GO" id="GO:0005886">
    <property type="term" value="C:plasma membrane"/>
    <property type="evidence" value="ECO:0007669"/>
    <property type="project" value="TreeGrafter"/>
</dbReference>
<sequence>MISLRVPGGGAGREWGMAVKRLGPSRRFVVILVKSVLTPMTRRTWSGQEHIPPTGGVILTPNHLSHADPLVMAHYVYDAHRWPRFLGKASVFKVPVIGKLILRVRQIPVERGSVDAAKSLEALTTAIGEGGAVIIYPEGTTTREPDLWPMRGKTGAARLALATGAPVIPIAQWGAQGFYDTRTKKVGLRPRTPVRIAAGPPVDLSRWAGAEPTRATLEEMTDEIMLHVRDLLAGIRGETPPPLYAPAKGEKA</sequence>
<evidence type="ECO:0000256" key="1">
    <source>
        <dbReference type="ARBA" id="ARBA00022679"/>
    </source>
</evidence>
<keyword evidence="5" id="KW-1185">Reference proteome</keyword>
<dbReference type="PANTHER" id="PTHR10434">
    <property type="entry name" value="1-ACYL-SN-GLYCEROL-3-PHOSPHATE ACYLTRANSFERASE"/>
    <property type="match status" value="1"/>
</dbReference>
<dbReference type="PANTHER" id="PTHR10434:SF55">
    <property type="entry name" value="POSSIBLE ACYLTRANSFERASE"/>
    <property type="match status" value="1"/>
</dbReference>
<name>A0A6F8YN20_9ACTN</name>
<evidence type="ECO:0000313" key="5">
    <source>
        <dbReference type="Proteomes" id="UP000503011"/>
    </source>
</evidence>
<dbReference type="GO" id="GO:0006654">
    <property type="term" value="P:phosphatidic acid biosynthetic process"/>
    <property type="evidence" value="ECO:0007669"/>
    <property type="project" value="TreeGrafter"/>
</dbReference>
<accession>A0A6F8YN20</accession>
<dbReference type="CDD" id="cd07989">
    <property type="entry name" value="LPLAT_AGPAT-like"/>
    <property type="match status" value="1"/>
</dbReference>
<feature type="domain" description="Phospholipid/glycerol acyltransferase" evidence="3">
    <location>
        <begin position="57"/>
        <end position="175"/>
    </location>
</feature>
<reference evidence="4 5" key="1">
    <citation type="submission" date="2020-03" db="EMBL/GenBank/DDBJ databases">
        <title>Whole genome shotgun sequence of Phytohabitans suffuscus NBRC 105367.</title>
        <authorList>
            <person name="Komaki H."/>
            <person name="Tamura T."/>
        </authorList>
    </citation>
    <scope>NUCLEOTIDE SEQUENCE [LARGE SCALE GENOMIC DNA]</scope>
    <source>
        <strain evidence="4 5">NBRC 105367</strain>
    </source>
</reference>